<keyword evidence="2" id="KW-0560">Oxidoreductase</keyword>
<dbReference type="Gene3D" id="3.40.50.720">
    <property type="entry name" value="NAD(P)-binding Rossmann-like Domain"/>
    <property type="match status" value="1"/>
</dbReference>
<proteinExistence type="inferred from homology"/>
<dbReference type="SUPFAM" id="SSF51735">
    <property type="entry name" value="NAD(P)-binding Rossmann-fold domains"/>
    <property type="match status" value="1"/>
</dbReference>
<gene>
    <name evidence="4" type="ordered locus">Deipe_0897</name>
</gene>
<comment type="pathway">
    <text evidence="2">Carbohydrate biosynthesis; dTDP-L-rhamnose biosynthesis.</text>
</comment>
<dbReference type="Gene3D" id="3.20.20.80">
    <property type="entry name" value="Glycosidases"/>
    <property type="match status" value="1"/>
</dbReference>
<dbReference type="UniPathway" id="UPA00124"/>
<comment type="function">
    <text evidence="2">Catalyzes the reduction of dTDP-6-deoxy-L-lyxo-4-hexulose to yield dTDP-L-rhamnose.</text>
</comment>
<dbReference type="EC" id="1.1.1.133" evidence="2"/>
<reference evidence="5" key="1">
    <citation type="submission" date="2012-03" db="EMBL/GenBank/DDBJ databases">
        <title>Complete sequence of chromosome of Deinococcus peraridilitoris DSM 19664.</title>
        <authorList>
            <person name="Lucas S."/>
            <person name="Copeland A."/>
            <person name="Lapidus A."/>
            <person name="Glavina del Rio T."/>
            <person name="Dalin E."/>
            <person name="Tice H."/>
            <person name="Bruce D."/>
            <person name="Goodwin L."/>
            <person name="Pitluck S."/>
            <person name="Peters L."/>
            <person name="Mikhailova N."/>
            <person name="Lu M."/>
            <person name="Kyrpides N."/>
            <person name="Mavromatis K."/>
            <person name="Ivanova N."/>
            <person name="Brettin T."/>
            <person name="Detter J.C."/>
            <person name="Han C."/>
            <person name="Larimer F."/>
            <person name="Land M."/>
            <person name="Hauser L."/>
            <person name="Markowitz V."/>
            <person name="Cheng J.-F."/>
            <person name="Hugenholtz P."/>
            <person name="Woyke T."/>
            <person name="Wu D."/>
            <person name="Pukall R."/>
            <person name="Steenblock K."/>
            <person name="Brambilla E."/>
            <person name="Klenk H.-P."/>
            <person name="Eisen J.A."/>
        </authorList>
    </citation>
    <scope>NUCLEOTIDE SEQUENCE [LARGE SCALE GENOMIC DNA]</scope>
    <source>
        <strain evidence="5">DSM 19664 / LMG 22246 / CIP 109416 / KR-200</strain>
    </source>
</reference>
<dbReference type="InterPro" id="IPR029903">
    <property type="entry name" value="RmlD-like-bd"/>
</dbReference>
<dbReference type="PANTHER" id="PTHR10491:SF4">
    <property type="entry name" value="METHIONINE ADENOSYLTRANSFERASE 2 SUBUNIT BETA"/>
    <property type="match status" value="1"/>
</dbReference>
<dbReference type="EMBL" id="CP003382">
    <property type="protein sequence ID" value="AFZ66466.1"/>
    <property type="molecule type" value="Genomic_DNA"/>
</dbReference>
<dbReference type="eggNOG" id="COG2723">
    <property type="taxonomic scope" value="Bacteria"/>
</dbReference>
<dbReference type="GO" id="GO:0005975">
    <property type="term" value="P:carbohydrate metabolic process"/>
    <property type="evidence" value="ECO:0007669"/>
    <property type="project" value="InterPro"/>
</dbReference>
<comment type="similarity">
    <text evidence="1 2">Belongs to the dTDP-4-dehydrorhamnose reductase family.</text>
</comment>
<dbReference type="HOGENOM" id="CLU_023233_0_0_0"/>
<dbReference type="PANTHER" id="PTHR10491">
    <property type="entry name" value="DTDP-4-DEHYDRORHAMNOSE REDUCTASE"/>
    <property type="match status" value="1"/>
</dbReference>
<dbReference type="KEGG" id="dpd:Deipe_0897"/>
<evidence type="ECO:0000313" key="5">
    <source>
        <dbReference type="Proteomes" id="UP000010467"/>
    </source>
</evidence>
<evidence type="ECO:0000313" key="4">
    <source>
        <dbReference type="EMBL" id="AFZ66466.1"/>
    </source>
</evidence>
<dbReference type="GO" id="GO:0008831">
    <property type="term" value="F:dTDP-4-dehydrorhamnose reductase activity"/>
    <property type="evidence" value="ECO:0007669"/>
    <property type="project" value="UniProtKB-EC"/>
</dbReference>
<name>K9ZXY6_DEIPD</name>
<dbReference type="GO" id="GO:0019305">
    <property type="term" value="P:dTDP-rhamnose biosynthetic process"/>
    <property type="evidence" value="ECO:0007669"/>
    <property type="project" value="UniProtKB-UniPathway"/>
</dbReference>
<sequence>MTSLELWVGVEATVNRVGEIYHDQMERSGFERRLDDLDRIAELGARSMRFPVLWEKVAPEREDKLDWQWPDARLARLRELNVNPVVGLLHHGSGPRYTDLVDPEFPQKLARYARRVAERYPWVRDYTPVNEPVTTARFSGLYGHWYPHGKSDGCFIRTLLNEIHGTVLAMRAIREINPAARLVQTEDVGFTHSTEMLRYQADFENIRRWLSFDLLTGKVDEHHPLWYYLRHHGASEEELLSLVAEPYPPDILGINVYATSERFLDERLERYPVQTHGGNERHAYADVEAVRVLGEGVGIFEARLRDTHERYGLPIAVTEAHLGCTREEQMRWLHEAWNTTQAARDNGVDVRALTVWAAFGSFDWNTLVTQSTGFYEPSLWDIRSPTPRPTGIAKLARQLALGEGPHHPVVETPGWWRREDRFNCPVEGEPCFLPLVGRPLLITGASGTLGRAFARLCEVRGLPYHLLSRAEMDITDPTSIARALAQFGPWAVVNTAGYVRVDDAEHDERNMQQNAFGAANLAAACAERGVPLLTFSSDLVFDGRKNSPYVESDPVQPLNAYGRSKMEAERAVLAASPESLVIRTAAFFGPWDEHNFVTQALRAVRHGEMWCAADDQVVSPTFVPHLVNHSLDLLIDEERGVWHLANAGAVSWADFARMAVERAGLDVRLVQGVPGAVLGQLARRPAYSVLGSERGWIMPSLERALDAYFGERRETQRALVEAD</sequence>
<dbReference type="InterPro" id="IPR005913">
    <property type="entry name" value="dTDP_dehydrorham_reduct"/>
</dbReference>
<feature type="domain" description="RmlD-like substrate binding" evidence="3">
    <location>
        <begin position="440"/>
        <end position="693"/>
    </location>
</feature>
<evidence type="ECO:0000256" key="2">
    <source>
        <dbReference type="RuleBase" id="RU364082"/>
    </source>
</evidence>
<dbReference type="PATRIC" id="fig|937777.3.peg.905"/>
<dbReference type="InterPro" id="IPR001360">
    <property type="entry name" value="Glyco_hydro_1"/>
</dbReference>
<dbReference type="eggNOG" id="COG1091">
    <property type="taxonomic scope" value="Bacteria"/>
</dbReference>
<dbReference type="GO" id="GO:0004553">
    <property type="term" value="F:hydrolase activity, hydrolyzing O-glycosyl compounds"/>
    <property type="evidence" value="ECO:0007669"/>
    <property type="project" value="InterPro"/>
</dbReference>
<dbReference type="RefSeq" id="WP_015234776.1">
    <property type="nucleotide sequence ID" value="NC_019793.1"/>
</dbReference>
<dbReference type="Pfam" id="PF00232">
    <property type="entry name" value="Glyco_hydro_1"/>
    <property type="match status" value="1"/>
</dbReference>
<dbReference type="Proteomes" id="UP000010467">
    <property type="component" value="Chromosome"/>
</dbReference>
<evidence type="ECO:0000259" key="3">
    <source>
        <dbReference type="Pfam" id="PF04321"/>
    </source>
</evidence>
<organism evidence="4 5">
    <name type="scientific">Deinococcus peraridilitoris (strain DSM 19664 / LMG 22246 / CIP 109416 / KR-200)</name>
    <dbReference type="NCBI Taxonomy" id="937777"/>
    <lineage>
        <taxon>Bacteria</taxon>
        <taxon>Thermotogati</taxon>
        <taxon>Deinococcota</taxon>
        <taxon>Deinococci</taxon>
        <taxon>Deinococcales</taxon>
        <taxon>Deinococcaceae</taxon>
        <taxon>Deinococcus</taxon>
    </lineage>
</organism>
<evidence type="ECO:0000256" key="1">
    <source>
        <dbReference type="ARBA" id="ARBA00010944"/>
    </source>
</evidence>
<dbReference type="InterPro" id="IPR017853">
    <property type="entry name" value="GH"/>
</dbReference>
<dbReference type="CDD" id="cd05254">
    <property type="entry name" value="dTDP_HR_like_SDR_e"/>
    <property type="match status" value="1"/>
</dbReference>
<keyword evidence="5" id="KW-1185">Reference proteome</keyword>
<protein>
    <recommendedName>
        <fullName evidence="2">dTDP-4-dehydrorhamnose reductase</fullName>
        <ecNumber evidence="2">1.1.1.133</ecNumber>
    </recommendedName>
</protein>
<dbReference type="STRING" id="937777.Deipe_0897"/>
<dbReference type="OrthoDB" id="9803892at2"/>
<dbReference type="Pfam" id="PF04321">
    <property type="entry name" value="RmlD_sub_bind"/>
    <property type="match status" value="1"/>
</dbReference>
<dbReference type="AlphaFoldDB" id="K9ZXY6"/>
<dbReference type="InterPro" id="IPR036291">
    <property type="entry name" value="NAD(P)-bd_dom_sf"/>
</dbReference>
<dbReference type="Gene3D" id="3.90.25.10">
    <property type="entry name" value="UDP-galactose 4-epimerase, domain 1"/>
    <property type="match status" value="1"/>
</dbReference>
<dbReference type="SUPFAM" id="SSF51445">
    <property type="entry name" value="(Trans)glycosidases"/>
    <property type="match status" value="1"/>
</dbReference>
<keyword evidence="2" id="KW-0521">NADP</keyword>
<accession>K9ZXY6</accession>